<evidence type="ECO:0000259" key="2">
    <source>
        <dbReference type="Pfam" id="PF06114"/>
    </source>
</evidence>
<sequence length="331" mass="36317">MTARVLQTYENEGAPGARADDLAVALEVTPRFFHLPDRDAITPEQGFFRALRRASAAQLGRARAAAGIGFEIYEWVTARYELPELVLPDVDAATPELAAATVRAVWGRGDERLPNLVQLSEAHGVRVMSLPSDAEAVDAFSVWHAGLPYVFLSRSKSPERSRFDLAHELGHLVMHSGARAGVEVEREADQFAAALLMPRDGLSARAGREPAVPEILRLRSHYRVSAMAMTRRLHAIGKLTEWSYRQNCVQLSRQGFRVGEPDGIEPERSRVFATVFAALRDQGVTAQDVAAELGITARELHLMTLGHAPAPIEGGAERTERPSGAHLRLVR</sequence>
<keyword evidence="4" id="KW-1185">Reference proteome</keyword>
<dbReference type="InterPro" id="IPR052345">
    <property type="entry name" value="Rad_response_metalloprotease"/>
</dbReference>
<dbReference type="Pfam" id="PF06114">
    <property type="entry name" value="Peptidase_M78"/>
    <property type="match status" value="1"/>
</dbReference>
<reference evidence="3 4" key="1">
    <citation type="submission" date="2020-04" db="EMBL/GenBank/DDBJ databases">
        <title>MicrobeNet Type strains.</title>
        <authorList>
            <person name="Nicholson A.C."/>
        </authorList>
    </citation>
    <scope>NUCLEOTIDE SEQUENCE [LARGE SCALE GENOMIC DNA]</scope>
    <source>
        <strain evidence="3 4">ATCC BAA-788</strain>
    </source>
</reference>
<organism evidence="3 4">
    <name type="scientific">Cellulomonas denverensis</name>
    <dbReference type="NCBI Taxonomy" id="264297"/>
    <lineage>
        <taxon>Bacteria</taxon>
        <taxon>Bacillati</taxon>
        <taxon>Actinomycetota</taxon>
        <taxon>Actinomycetes</taxon>
        <taxon>Micrococcales</taxon>
        <taxon>Cellulomonadaceae</taxon>
        <taxon>Cellulomonas</taxon>
    </lineage>
</organism>
<feature type="domain" description="IrrE N-terminal-like" evidence="2">
    <location>
        <begin position="121"/>
        <end position="234"/>
    </location>
</feature>
<evidence type="ECO:0000313" key="4">
    <source>
        <dbReference type="Proteomes" id="UP000581206"/>
    </source>
</evidence>
<accession>A0A7X6R0Q3</accession>
<dbReference type="EMBL" id="JAAXOX010000018">
    <property type="protein sequence ID" value="NKY24564.1"/>
    <property type="molecule type" value="Genomic_DNA"/>
</dbReference>
<proteinExistence type="predicted"/>
<dbReference type="Proteomes" id="UP000581206">
    <property type="component" value="Unassembled WGS sequence"/>
</dbReference>
<feature type="region of interest" description="Disordered" evidence="1">
    <location>
        <begin position="311"/>
        <end position="331"/>
    </location>
</feature>
<gene>
    <name evidence="3" type="ORF">HGA03_18040</name>
</gene>
<dbReference type="InterPro" id="IPR010359">
    <property type="entry name" value="IrrE_HExxH"/>
</dbReference>
<protein>
    <submittedName>
        <fullName evidence="3">ImmA/IrrE family metallo-endopeptidase</fullName>
    </submittedName>
</protein>
<comment type="caution">
    <text evidence="3">The sequence shown here is derived from an EMBL/GenBank/DDBJ whole genome shotgun (WGS) entry which is preliminary data.</text>
</comment>
<name>A0A7X6R0Q3_9CELL</name>
<evidence type="ECO:0000313" key="3">
    <source>
        <dbReference type="EMBL" id="NKY24564.1"/>
    </source>
</evidence>
<dbReference type="AlphaFoldDB" id="A0A7X6R0Q3"/>
<dbReference type="Gene3D" id="1.10.10.2910">
    <property type="match status" value="1"/>
</dbReference>
<dbReference type="PANTHER" id="PTHR43236:SF1">
    <property type="entry name" value="BLL7220 PROTEIN"/>
    <property type="match status" value="1"/>
</dbReference>
<dbReference type="PANTHER" id="PTHR43236">
    <property type="entry name" value="ANTITOXIN HIGA1"/>
    <property type="match status" value="1"/>
</dbReference>
<evidence type="ECO:0000256" key="1">
    <source>
        <dbReference type="SAM" id="MobiDB-lite"/>
    </source>
</evidence>